<comment type="similarity">
    <text evidence="1 4">Belongs to the UDP-glycosyltransferase family.</text>
</comment>
<keyword evidence="6" id="KW-1185">Reference proteome</keyword>
<dbReference type="PROSITE" id="PS00375">
    <property type="entry name" value="UDPGT"/>
    <property type="match status" value="1"/>
</dbReference>
<dbReference type="GO" id="GO:0080044">
    <property type="term" value="F:quercetin 7-O-glucosyltransferase activity"/>
    <property type="evidence" value="ECO:0007669"/>
    <property type="project" value="TreeGrafter"/>
</dbReference>
<evidence type="ECO:0000313" key="5">
    <source>
        <dbReference type="EMBL" id="PWA41610.1"/>
    </source>
</evidence>
<sequence>METVVVNNETKKPHVVCIPVPAQSHIKCMLKLARVLHHKGLEVTFVNTQSNHKRLLKSAGSHDLEDAPGFNFKTVPDGLPSTSDADNIPNGLMNFAKTYDVAKTLNVPIILYWTHSANGFMGYYQEKVLVEKGLVPLKDESYLTNGYTDSLWKEEPECIQWLLSKEPTSVVYVNFGSLAVMSLKDLIEFGWGLVNSNHYFLWIIRTDLVDGGSLVLPPELEEGIKRRGFIASWCSQEEVLNHPSIGGFLTHGGWGSVIQSLSAGVPMLCWPVDQDQRINCIQMCKEWEVGMEIGKNVSRHEGEKLVRELMDGIKGKRLRMRAMEWKTKAEIATALNGSST</sequence>
<dbReference type="InterPro" id="IPR002213">
    <property type="entry name" value="UDP_glucos_trans"/>
</dbReference>
<proteinExistence type="inferred from homology"/>
<evidence type="ECO:0000256" key="4">
    <source>
        <dbReference type="RuleBase" id="RU003718"/>
    </source>
</evidence>
<protein>
    <submittedName>
        <fullName evidence="5">UDP-glucuronosyl/UDP-glucosyltransferase</fullName>
    </submittedName>
</protein>
<keyword evidence="2 4" id="KW-0808">Transferase</keyword>
<dbReference type="EMBL" id="PKPP01012964">
    <property type="protein sequence ID" value="PWA41610.1"/>
    <property type="molecule type" value="Genomic_DNA"/>
</dbReference>
<dbReference type="GO" id="GO:0080043">
    <property type="term" value="F:quercetin 3-O-glucosyltransferase activity"/>
    <property type="evidence" value="ECO:0007669"/>
    <property type="project" value="TreeGrafter"/>
</dbReference>
<dbReference type="Pfam" id="PF00201">
    <property type="entry name" value="UDPGT"/>
    <property type="match status" value="1"/>
</dbReference>
<dbReference type="InterPro" id="IPR035595">
    <property type="entry name" value="UDP_glycos_trans_CS"/>
</dbReference>
<dbReference type="CDD" id="cd03784">
    <property type="entry name" value="GT1_Gtf-like"/>
    <property type="match status" value="1"/>
</dbReference>
<dbReference type="AlphaFoldDB" id="A0A2U1KY18"/>
<name>A0A2U1KY18_ARTAN</name>
<comment type="function">
    <text evidence="3">May glycosylate diterpenes or flavonols in leaves.</text>
</comment>
<keyword evidence="4" id="KW-0328">Glycosyltransferase</keyword>
<reference evidence="5 6" key="1">
    <citation type="journal article" date="2018" name="Mol. Plant">
        <title>The genome of Artemisia annua provides insight into the evolution of Asteraceae family and artemisinin biosynthesis.</title>
        <authorList>
            <person name="Shen Q."/>
            <person name="Zhang L."/>
            <person name="Liao Z."/>
            <person name="Wang S."/>
            <person name="Yan T."/>
            <person name="Shi P."/>
            <person name="Liu M."/>
            <person name="Fu X."/>
            <person name="Pan Q."/>
            <person name="Wang Y."/>
            <person name="Lv Z."/>
            <person name="Lu X."/>
            <person name="Zhang F."/>
            <person name="Jiang W."/>
            <person name="Ma Y."/>
            <person name="Chen M."/>
            <person name="Hao X."/>
            <person name="Li L."/>
            <person name="Tang Y."/>
            <person name="Lv G."/>
            <person name="Zhou Y."/>
            <person name="Sun X."/>
            <person name="Brodelius P.E."/>
            <person name="Rose J.K.C."/>
            <person name="Tang K."/>
        </authorList>
    </citation>
    <scope>NUCLEOTIDE SEQUENCE [LARGE SCALE GENOMIC DNA]</scope>
    <source>
        <strain evidence="6">cv. Huhao1</strain>
        <tissue evidence="5">Leaf</tissue>
    </source>
</reference>
<gene>
    <name evidence="5" type="ORF">CTI12_AA555170</name>
</gene>
<dbReference type="FunFam" id="3.40.50.2000:FF:000056">
    <property type="entry name" value="Glycosyltransferase"/>
    <property type="match status" value="1"/>
</dbReference>
<dbReference type="OrthoDB" id="1927969at2759"/>
<evidence type="ECO:0000256" key="3">
    <source>
        <dbReference type="ARBA" id="ARBA00053747"/>
    </source>
</evidence>
<organism evidence="5 6">
    <name type="scientific">Artemisia annua</name>
    <name type="common">Sweet wormwood</name>
    <dbReference type="NCBI Taxonomy" id="35608"/>
    <lineage>
        <taxon>Eukaryota</taxon>
        <taxon>Viridiplantae</taxon>
        <taxon>Streptophyta</taxon>
        <taxon>Embryophyta</taxon>
        <taxon>Tracheophyta</taxon>
        <taxon>Spermatophyta</taxon>
        <taxon>Magnoliopsida</taxon>
        <taxon>eudicotyledons</taxon>
        <taxon>Gunneridae</taxon>
        <taxon>Pentapetalae</taxon>
        <taxon>asterids</taxon>
        <taxon>campanulids</taxon>
        <taxon>Asterales</taxon>
        <taxon>Asteraceae</taxon>
        <taxon>Asteroideae</taxon>
        <taxon>Anthemideae</taxon>
        <taxon>Artemisiinae</taxon>
        <taxon>Artemisia</taxon>
    </lineage>
</organism>
<dbReference type="PANTHER" id="PTHR11926">
    <property type="entry name" value="GLUCOSYL/GLUCURONOSYL TRANSFERASES"/>
    <property type="match status" value="1"/>
</dbReference>
<comment type="caution">
    <text evidence="5">The sequence shown here is derived from an EMBL/GenBank/DDBJ whole genome shotgun (WGS) entry which is preliminary data.</text>
</comment>
<dbReference type="Gene3D" id="3.40.50.2000">
    <property type="entry name" value="Glycogen Phosphorylase B"/>
    <property type="match status" value="3"/>
</dbReference>
<evidence type="ECO:0000313" key="6">
    <source>
        <dbReference type="Proteomes" id="UP000245207"/>
    </source>
</evidence>
<dbReference type="SUPFAM" id="SSF53756">
    <property type="entry name" value="UDP-Glycosyltransferase/glycogen phosphorylase"/>
    <property type="match status" value="1"/>
</dbReference>
<dbReference type="PANTHER" id="PTHR11926:SF1551">
    <property type="entry name" value="GLYCOSYLTRANSFERASE"/>
    <property type="match status" value="1"/>
</dbReference>
<evidence type="ECO:0000256" key="2">
    <source>
        <dbReference type="ARBA" id="ARBA00022679"/>
    </source>
</evidence>
<evidence type="ECO:0000256" key="1">
    <source>
        <dbReference type="ARBA" id="ARBA00009995"/>
    </source>
</evidence>
<dbReference type="Proteomes" id="UP000245207">
    <property type="component" value="Unassembled WGS sequence"/>
</dbReference>
<accession>A0A2U1KY18</accession>